<dbReference type="InterPro" id="IPR025559">
    <property type="entry name" value="Eis_dom"/>
</dbReference>
<dbReference type="SUPFAM" id="SSF51735">
    <property type="entry name" value="NAD(P)-binding Rossmann-fold domains"/>
    <property type="match status" value="1"/>
</dbReference>
<dbReference type="PANTHER" id="PTHR11011">
    <property type="entry name" value="MALE STERILITY PROTEIN 2-RELATED"/>
    <property type="match status" value="1"/>
</dbReference>
<protein>
    <recommendedName>
        <fullName evidence="5">Thioester reductase (TE) domain-containing protein</fullName>
    </recommendedName>
</protein>
<dbReference type="OrthoDB" id="9807212at2"/>
<dbReference type="InterPro" id="IPR026055">
    <property type="entry name" value="FAR"/>
</dbReference>
<feature type="domain" description="Thioester reductase (TE)" evidence="1">
    <location>
        <begin position="6"/>
        <end position="254"/>
    </location>
</feature>
<evidence type="ECO:0000313" key="3">
    <source>
        <dbReference type="EMBL" id="ODA34980.1"/>
    </source>
</evidence>
<comment type="caution">
    <text evidence="3">The sequence shown here is derived from an EMBL/GenBank/DDBJ whole genome shotgun (WGS) entry which is preliminary data.</text>
</comment>
<dbReference type="Proteomes" id="UP000094828">
    <property type="component" value="Unassembled WGS sequence"/>
</dbReference>
<dbReference type="PANTHER" id="PTHR11011:SF45">
    <property type="entry name" value="FATTY ACYL-COA REDUCTASE CG8306-RELATED"/>
    <property type="match status" value="1"/>
</dbReference>
<dbReference type="Pfam" id="PF07993">
    <property type="entry name" value="NAD_binding_4"/>
    <property type="match status" value="1"/>
</dbReference>
<evidence type="ECO:0000259" key="1">
    <source>
        <dbReference type="Pfam" id="PF07993"/>
    </source>
</evidence>
<dbReference type="EMBL" id="LYDR01000039">
    <property type="protein sequence ID" value="ODA34980.1"/>
    <property type="molecule type" value="Genomic_DNA"/>
</dbReference>
<evidence type="ECO:0008006" key="5">
    <source>
        <dbReference type="Google" id="ProtNLM"/>
    </source>
</evidence>
<dbReference type="GO" id="GO:0035336">
    <property type="term" value="P:long-chain fatty-acyl-CoA metabolic process"/>
    <property type="evidence" value="ECO:0007669"/>
    <property type="project" value="TreeGrafter"/>
</dbReference>
<name>A0A1C3EP12_9PLAN</name>
<keyword evidence="4" id="KW-1185">Reference proteome</keyword>
<evidence type="ECO:0000313" key="4">
    <source>
        <dbReference type="Proteomes" id="UP000094828"/>
    </source>
</evidence>
<gene>
    <name evidence="3" type="ORF">A6X21_04910</name>
</gene>
<dbReference type="InterPro" id="IPR036291">
    <property type="entry name" value="NAD(P)-bd_dom_sf"/>
</dbReference>
<feature type="domain" description="Enhanced intracellular survival protein" evidence="2">
    <location>
        <begin position="407"/>
        <end position="473"/>
    </location>
</feature>
<dbReference type="CDD" id="cd05263">
    <property type="entry name" value="MupV_like_SDR_e"/>
    <property type="match status" value="1"/>
</dbReference>
<dbReference type="Gene3D" id="3.40.50.720">
    <property type="entry name" value="NAD(P)-binding Rossmann-like Domain"/>
    <property type="match status" value="1"/>
</dbReference>
<dbReference type="STRING" id="1841610.A6X21_04910"/>
<dbReference type="InterPro" id="IPR013120">
    <property type="entry name" value="FAR_NAD-bd"/>
</dbReference>
<dbReference type="AlphaFoldDB" id="A0A1C3EP12"/>
<organism evidence="3 4">
    <name type="scientific">Planctopirus hydrillae</name>
    <dbReference type="NCBI Taxonomy" id="1841610"/>
    <lineage>
        <taxon>Bacteria</taxon>
        <taxon>Pseudomonadati</taxon>
        <taxon>Planctomycetota</taxon>
        <taxon>Planctomycetia</taxon>
        <taxon>Planctomycetales</taxon>
        <taxon>Planctomycetaceae</taxon>
        <taxon>Planctopirus</taxon>
    </lineage>
</organism>
<evidence type="ECO:0000259" key="2">
    <source>
        <dbReference type="Pfam" id="PF13530"/>
    </source>
</evidence>
<dbReference type="RefSeq" id="WP_068846559.1">
    <property type="nucleotide sequence ID" value="NZ_LYDR01000039.1"/>
</dbReference>
<dbReference type="SUPFAM" id="SSF55718">
    <property type="entry name" value="SCP-like"/>
    <property type="match status" value="1"/>
</dbReference>
<dbReference type="GO" id="GO:0080019">
    <property type="term" value="F:alcohol-forming very long-chain fatty acyl-CoA reductase activity"/>
    <property type="evidence" value="ECO:0007669"/>
    <property type="project" value="InterPro"/>
</dbReference>
<proteinExistence type="predicted"/>
<reference evidence="3 4" key="1">
    <citation type="submission" date="2016-05" db="EMBL/GenBank/DDBJ databases">
        <title>Genomic and physiological characterization of Planctopirus sp. isolated from fresh water lake.</title>
        <authorList>
            <person name="Subhash Y."/>
            <person name="Ramana C."/>
        </authorList>
    </citation>
    <scope>NUCLEOTIDE SEQUENCE [LARGE SCALE GENOMIC DNA]</scope>
    <source>
        <strain evidence="3 4">JC280</strain>
    </source>
</reference>
<dbReference type="InterPro" id="IPR036527">
    <property type="entry name" value="SCP2_sterol-bd_dom_sf"/>
</dbReference>
<dbReference type="Pfam" id="PF13530">
    <property type="entry name" value="SCP2_2"/>
    <property type="match status" value="1"/>
</dbReference>
<sequence length="493" mass="54875">MSYQLLTGATGLLGTYLLRDLLMAGTRVAVVVRPNRRQNVRQRVETLMTYWDETLGTKLPRPVVLEGDISQADLGLDAVSMRWAAEHVTGVIHNAASLSFVATSEDGEPYRSNIGGTRHVLEFCRSLGIRQFFHVSTAYIAGQRQGRVLETELDVGQELSNAYEESKLASEKMVREADFLDSPTVFRPGIIIGDSVTGYTTTYHGYYAALQLCNTIVKTFNADETGLVGAQKVRLALNGNETKHLVPVDWVSAVMAHVITHPEHHGQTYHLTPQHPVTVRMIRDILEETCHFYDTHLVGAGTTLDKMSEAESIFYEHIRVYNSYWKNDPSFDRTNTLKAAPHLPCPAVNRRRLVELSKIVIRDGFPSPSKRPVDPEFDSAAFFQQMVDQAARDPQYDEQDRSISLNLLGNGGGQWHLRIRQGNIVGAEIGLNDDSEALVEMTIDSFAQLVTGQKAISQLVAESLVRTSQERAEEDLISVLDQLSQQEVAGVPK</sequence>
<accession>A0A1C3EP12</accession>